<proteinExistence type="predicted"/>
<name>A0A0K2V4R0_LEPSM</name>
<protein>
    <submittedName>
        <fullName evidence="1">Uncharacterized protein</fullName>
    </submittedName>
</protein>
<reference evidence="1" key="1">
    <citation type="submission" date="2014-05" db="EMBL/GenBank/DDBJ databases">
        <authorList>
            <person name="Chronopoulou M."/>
        </authorList>
    </citation>
    <scope>NUCLEOTIDE SEQUENCE</scope>
    <source>
        <tissue evidence="1">Whole organism</tissue>
    </source>
</reference>
<evidence type="ECO:0000313" key="1">
    <source>
        <dbReference type="EMBL" id="CDW45528.1"/>
    </source>
</evidence>
<dbReference type="EMBL" id="HACA01028167">
    <property type="protein sequence ID" value="CDW45528.1"/>
    <property type="molecule type" value="Transcribed_RNA"/>
</dbReference>
<sequence>MVSPFHLLARASIVERTSLVDRSQCCQINDNYSPNTTILSLWYSTAPFPIWQH</sequence>
<accession>A0A0K2V4R0</accession>
<organism evidence="1">
    <name type="scientific">Lepeophtheirus salmonis</name>
    <name type="common">Salmon louse</name>
    <name type="synonym">Caligus salmonis</name>
    <dbReference type="NCBI Taxonomy" id="72036"/>
    <lineage>
        <taxon>Eukaryota</taxon>
        <taxon>Metazoa</taxon>
        <taxon>Ecdysozoa</taxon>
        <taxon>Arthropoda</taxon>
        <taxon>Crustacea</taxon>
        <taxon>Multicrustacea</taxon>
        <taxon>Hexanauplia</taxon>
        <taxon>Copepoda</taxon>
        <taxon>Siphonostomatoida</taxon>
        <taxon>Caligidae</taxon>
        <taxon>Lepeophtheirus</taxon>
    </lineage>
</organism>
<dbReference type="AlphaFoldDB" id="A0A0K2V4R0"/>